<feature type="transmembrane region" description="Helical" evidence="1">
    <location>
        <begin position="413"/>
        <end position="434"/>
    </location>
</feature>
<dbReference type="GO" id="GO:0036038">
    <property type="term" value="C:MKS complex"/>
    <property type="evidence" value="ECO:0007669"/>
    <property type="project" value="InterPro"/>
</dbReference>
<feature type="transmembrane region" description="Helical" evidence="1">
    <location>
        <begin position="260"/>
        <end position="279"/>
    </location>
</feature>
<dbReference type="InterPro" id="IPR019170">
    <property type="entry name" value="Meckelin"/>
</dbReference>
<dbReference type="EMBL" id="JAKMXF010000088">
    <property type="protein sequence ID" value="KAI6658413.1"/>
    <property type="molecule type" value="Genomic_DNA"/>
</dbReference>
<keyword evidence="3" id="KW-1185">Reference proteome</keyword>
<keyword evidence="1" id="KW-0472">Membrane</keyword>
<dbReference type="Proteomes" id="UP001165289">
    <property type="component" value="Unassembled WGS sequence"/>
</dbReference>
<feature type="transmembrane region" description="Helical" evidence="1">
    <location>
        <begin position="679"/>
        <end position="696"/>
    </location>
</feature>
<feature type="transmembrane region" description="Helical" evidence="1">
    <location>
        <begin position="347"/>
        <end position="367"/>
    </location>
</feature>
<feature type="transmembrane region" description="Helical" evidence="1">
    <location>
        <begin position="649"/>
        <end position="667"/>
    </location>
</feature>
<feature type="transmembrane region" description="Helical" evidence="1">
    <location>
        <begin position="300"/>
        <end position="327"/>
    </location>
</feature>
<evidence type="ECO:0000256" key="1">
    <source>
        <dbReference type="SAM" id="Phobius"/>
    </source>
</evidence>
<name>A0AAV7KB47_9METZ</name>
<gene>
    <name evidence="2" type="ORF">LOD99_15215</name>
</gene>
<dbReference type="PANTHER" id="PTHR21274:SF0">
    <property type="entry name" value="MECKELIN"/>
    <property type="match status" value="1"/>
</dbReference>
<sequence length="717" mass="82457">MSGNCPPNHYFYPANISCISCSSVNLSVNCGIPDLNICTGITTPAINCDNCATKAQRCIEIANECLLGELDSHDCSDFSPVDLQYEDVIDYLDDNPITQDFFVTGPNAEVIPIIFARFLRDGQFIGLSNNWNHFSPCTDRDSSFQIGTLVGTNYFISCRFVNPNSELVFIEAYILQSNSLIQLPFYVRLANGKTLHRRRIYQFQPSSGDFINEIQLNMTFDPNTKRILTPSLFVSYAHNTTTQLQSMSISYSQDHTGINIALPLIILILFIFSLVWVGIQINGWMRKSGRTFCDPVTFCVLFILSANYLSIIIFVITLITSSILFLFYKCQSKLFFLIPQQYQETLLILLITFAVVLQAIHVIYVLFLQCTTDVFIIDWERARTMNQEKVSIWRSYLIVNEWLKLQTMRKINLAALLIILLVLLEAIELINITSSQPLTIVMSTDLYLAPTSRYMRLAISSILFLLIALVQFMCNFLYERFVGHKLNQFVDLCSVSNISFIALNFPRFGYYIHGRSVHGVADTDLRTLTKFLSKEEEDIVGKRGLDGTSDQVFEISITCDMRQEYDKIMRHMNLSRGSEGKNQNPNSLQETDLVAHQLLTKLFTSFVEKSHKSFRFEKREKLLCERVTSIELYEPIEVSFMYPDDSNTFSHLIFWGFESTLLLFNLLTYQFCDMITRNSIAACFITYITDVLLVWIRRVWSKHNIANKTLLDKRFFN</sequence>
<evidence type="ECO:0000313" key="3">
    <source>
        <dbReference type="Proteomes" id="UP001165289"/>
    </source>
</evidence>
<dbReference type="PANTHER" id="PTHR21274">
    <property type="entry name" value="MECKELIN"/>
    <property type="match status" value="1"/>
</dbReference>
<keyword evidence="1" id="KW-0812">Transmembrane</keyword>
<protein>
    <submittedName>
        <fullName evidence="2">Meckelin isoform X4</fullName>
    </submittedName>
</protein>
<feature type="transmembrane region" description="Helical" evidence="1">
    <location>
        <begin position="454"/>
        <end position="478"/>
    </location>
</feature>
<dbReference type="Pfam" id="PF09773">
    <property type="entry name" value="Meckelin"/>
    <property type="match status" value="1"/>
</dbReference>
<evidence type="ECO:0000313" key="2">
    <source>
        <dbReference type="EMBL" id="KAI6658413.1"/>
    </source>
</evidence>
<organism evidence="2 3">
    <name type="scientific">Oopsacas minuta</name>
    <dbReference type="NCBI Taxonomy" id="111878"/>
    <lineage>
        <taxon>Eukaryota</taxon>
        <taxon>Metazoa</taxon>
        <taxon>Porifera</taxon>
        <taxon>Hexactinellida</taxon>
        <taxon>Hexasterophora</taxon>
        <taxon>Lyssacinosida</taxon>
        <taxon>Leucopsacidae</taxon>
        <taxon>Oopsacas</taxon>
    </lineage>
</organism>
<keyword evidence="1" id="KW-1133">Transmembrane helix</keyword>
<reference evidence="2 3" key="1">
    <citation type="journal article" date="2023" name="BMC Biol.">
        <title>The compact genome of the sponge Oopsacas minuta (Hexactinellida) is lacking key metazoan core genes.</title>
        <authorList>
            <person name="Santini S."/>
            <person name="Schenkelaars Q."/>
            <person name="Jourda C."/>
            <person name="Duchesne M."/>
            <person name="Belahbib H."/>
            <person name="Rocher C."/>
            <person name="Selva M."/>
            <person name="Riesgo A."/>
            <person name="Vervoort M."/>
            <person name="Leys S.P."/>
            <person name="Kodjabachian L."/>
            <person name="Le Bivic A."/>
            <person name="Borchiellini C."/>
            <person name="Claverie J.M."/>
            <person name="Renard E."/>
        </authorList>
    </citation>
    <scope>NUCLEOTIDE SEQUENCE [LARGE SCALE GENOMIC DNA]</scope>
    <source>
        <strain evidence="2">SPO-2</strain>
    </source>
</reference>
<dbReference type="AlphaFoldDB" id="A0AAV7KB47"/>
<accession>A0AAV7KB47</accession>
<dbReference type="GO" id="GO:0060271">
    <property type="term" value="P:cilium assembly"/>
    <property type="evidence" value="ECO:0007669"/>
    <property type="project" value="InterPro"/>
</dbReference>
<comment type="caution">
    <text evidence="2">The sequence shown here is derived from an EMBL/GenBank/DDBJ whole genome shotgun (WGS) entry which is preliminary data.</text>
</comment>
<proteinExistence type="predicted"/>